<dbReference type="EMBL" id="JARBDR010000903">
    <property type="protein sequence ID" value="KAJ8304611.1"/>
    <property type="molecule type" value="Genomic_DNA"/>
</dbReference>
<dbReference type="PANTHER" id="PTHR10157">
    <property type="entry name" value="DOPAMINE BETA HYDROXYLASE RELATED"/>
    <property type="match status" value="1"/>
</dbReference>
<evidence type="ECO:0000313" key="4">
    <source>
        <dbReference type="Proteomes" id="UP001217089"/>
    </source>
</evidence>
<proteinExistence type="predicted"/>
<feature type="domain" description="Copper type II ascorbate-dependent monooxygenase C-terminal" evidence="2">
    <location>
        <begin position="12"/>
        <end position="108"/>
    </location>
</feature>
<dbReference type="Proteomes" id="UP001217089">
    <property type="component" value="Unassembled WGS sequence"/>
</dbReference>
<evidence type="ECO:0000313" key="3">
    <source>
        <dbReference type="EMBL" id="KAJ8304611.1"/>
    </source>
</evidence>
<dbReference type="SUPFAM" id="SSF49742">
    <property type="entry name" value="PHM/PNGase F"/>
    <property type="match status" value="1"/>
</dbReference>
<evidence type="ECO:0000259" key="2">
    <source>
        <dbReference type="Pfam" id="PF03712"/>
    </source>
</evidence>
<dbReference type="Gene3D" id="2.60.120.230">
    <property type="match status" value="1"/>
</dbReference>
<protein>
    <recommendedName>
        <fullName evidence="2">Copper type II ascorbate-dependent monooxygenase C-terminal domain-containing protein</fullName>
    </recommendedName>
</protein>
<evidence type="ECO:0000256" key="1">
    <source>
        <dbReference type="ARBA" id="ARBA00023157"/>
    </source>
</evidence>
<comment type="caution">
    <text evidence="3">The sequence shown here is derived from an EMBL/GenBank/DDBJ whole genome shotgun (WGS) entry which is preliminary data.</text>
</comment>
<dbReference type="InterPro" id="IPR024548">
    <property type="entry name" value="Cu2_monoox_C"/>
</dbReference>
<name>A0ABQ9EH72_TEGGR</name>
<sequence>MSDLIFNDIFVGKSESVNLYRNKELIREITNEETYKFDSPKTIKYDTPVKIEPGDELETTCVYQSIGNNYTTRFGEDTTSEMCFAFLSYYPKENLIDNTCLSWKSIQYCKLSGKIKPEQKVVRGCNITMLTDLKSEFTSHYLKEM</sequence>
<dbReference type="PANTHER" id="PTHR10157:SF23">
    <property type="entry name" value="MOXD1 HOMOLOG 1"/>
    <property type="match status" value="1"/>
</dbReference>
<keyword evidence="4" id="KW-1185">Reference proteome</keyword>
<gene>
    <name evidence="3" type="ORF">KUTeg_018194</name>
</gene>
<keyword evidence="1" id="KW-1015">Disulfide bond</keyword>
<dbReference type="InterPro" id="IPR008977">
    <property type="entry name" value="PHM/PNGase_F_dom_sf"/>
</dbReference>
<reference evidence="3 4" key="1">
    <citation type="submission" date="2022-12" db="EMBL/GenBank/DDBJ databases">
        <title>Chromosome-level genome of Tegillarca granosa.</title>
        <authorList>
            <person name="Kim J."/>
        </authorList>
    </citation>
    <scope>NUCLEOTIDE SEQUENCE [LARGE SCALE GENOMIC DNA]</scope>
    <source>
        <strain evidence="3">Teg-2019</strain>
        <tissue evidence="3">Adductor muscle</tissue>
    </source>
</reference>
<accession>A0ABQ9EH72</accession>
<dbReference type="InterPro" id="IPR000945">
    <property type="entry name" value="DBH-like"/>
</dbReference>
<organism evidence="3 4">
    <name type="scientific">Tegillarca granosa</name>
    <name type="common">Malaysian cockle</name>
    <name type="synonym">Anadara granosa</name>
    <dbReference type="NCBI Taxonomy" id="220873"/>
    <lineage>
        <taxon>Eukaryota</taxon>
        <taxon>Metazoa</taxon>
        <taxon>Spiralia</taxon>
        <taxon>Lophotrochozoa</taxon>
        <taxon>Mollusca</taxon>
        <taxon>Bivalvia</taxon>
        <taxon>Autobranchia</taxon>
        <taxon>Pteriomorphia</taxon>
        <taxon>Arcoida</taxon>
        <taxon>Arcoidea</taxon>
        <taxon>Arcidae</taxon>
        <taxon>Tegillarca</taxon>
    </lineage>
</organism>
<dbReference type="Pfam" id="PF03712">
    <property type="entry name" value="Cu2_monoox_C"/>
    <property type="match status" value="1"/>
</dbReference>
<dbReference type="InterPro" id="IPR014784">
    <property type="entry name" value="Cu2_ascorb_mOase-like_C"/>
</dbReference>